<name>A0A075AIU6_OPIVI</name>
<protein>
    <submittedName>
        <fullName evidence="2">Uncharacterized protein</fullName>
    </submittedName>
</protein>
<evidence type="ECO:0000313" key="3">
    <source>
        <dbReference type="Proteomes" id="UP000054324"/>
    </source>
</evidence>
<proteinExistence type="predicted"/>
<sequence length="79" mass="8735">MNLTTHRRYRSVGHALDRQVNDLNWNSGIKEIEDSAKKEESASEGDEAEDEEDESAGNMPIEASSSHYNLNAAGNNKAE</sequence>
<gene>
    <name evidence="2" type="ORF">T265_01679</name>
</gene>
<reference evidence="2 3" key="1">
    <citation type="submission" date="2013-11" db="EMBL/GenBank/DDBJ databases">
        <title>Opisthorchis viverrini - life in the bile duct.</title>
        <authorList>
            <person name="Young N.D."/>
            <person name="Nagarajan N."/>
            <person name="Lin S.J."/>
            <person name="Korhonen P.K."/>
            <person name="Jex A.R."/>
            <person name="Hall R.S."/>
            <person name="Safavi-Hemami H."/>
            <person name="Kaewkong W."/>
            <person name="Bertrand D."/>
            <person name="Gao S."/>
            <person name="Seet Q."/>
            <person name="Wongkham S."/>
            <person name="Teh B.T."/>
            <person name="Wongkham C."/>
            <person name="Intapan P.M."/>
            <person name="Maleewong W."/>
            <person name="Yang X."/>
            <person name="Hu M."/>
            <person name="Wang Z."/>
            <person name="Hofmann A."/>
            <person name="Sternberg P.W."/>
            <person name="Tan P."/>
            <person name="Wang J."/>
            <person name="Gasser R.B."/>
        </authorList>
    </citation>
    <scope>NUCLEOTIDE SEQUENCE [LARGE SCALE GENOMIC DNA]</scope>
</reference>
<dbReference type="AlphaFoldDB" id="A0A075AIU6"/>
<dbReference type="Proteomes" id="UP000054324">
    <property type="component" value="Unassembled WGS sequence"/>
</dbReference>
<feature type="region of interest" description="Disordered" evidence="1">
    <location>
        <begin position="1"/>
        <end position="79"/>
    </location>
</feature>
<feature type="compositionally biased region" description="Basic and acidic residues" evidence="1">
    <location>
        <begin position="30"/>
        <end position="41"/>
    </location>
</feature>
<dbReference type="KEGG" id="ovi:T265_01679"/>
<feature type="compositionally biased region" description="Polar residues" evidence="1">
    <location>
        <begin position="63"/>
        <end position="79"/>
    </location>
</feature>
<keyword evidence="3" id="KW-1185">Reference proteome</keyword>
<evidence type="ECO:0000313" key="2">
    <source>
        <dbReference type="EMBL" id="KER32249.1"/>
    </source>
</evidence>
<feature type="compositionally biased region" description="Basic residues" evidence="1">
    <location>
        <begin position="1"/>
        <end position="11"/>
    </location>
</feature>
<feature type="compositionally biased region" description="Acidic residues" evidence="1">
    <location>
        <begin position="42"/>
        <end position="55"/>
    </location>
</feature>
<accession>A0A075AIU6</accession>
<dbReference type="CTD" id="20315867"/>
<dbReference type="EMBL" id="KL596636">
    <property type="protein sequence ID" value="KER32249.1"/>
    <property type="molecule type" value="Genomic_DNA"/>
</dbReference>
<organism evidence="2 3">
    <name type="scientific">Opisthorchis viverrini</name>
    <name type="common">Southeast Asian liver fluke</name>
    <dbReference type="NCBI Taxonomy" id="6198"/>
    <lineage>
        <taxon>Eukaryota</taxon>
        <taxon>Metazoa</taxon>
        <taxon>Spiralia</taxon>
        <taxon>Lophotrochozoa</taxon>
        <taxon>Platyhelminthes</taxon>
        <taxon>Trematoda</taxon>
        <taxon>Digenea</taxon>
        <taxon>Opisthorchiida</taxon>
        <taxon>Opisthorchiata</taxon>
        <taxon>Opisthorchiidae</taxon>
        <taxon>Opisthorchis</taxon>
    </lineage>
</organism>
<dbReference type="GeneID" id="20315867"/>
<dbReference type="RefSeq" id="XP_009164009.1">
    <property type="nucleotide sequence ID" value="XM_009165745.1"/>
</dbReference>
<evidence type="ECO:0000256" key="1">
    <source>
        <dbReference type="SAM" id="MobiDB-lite"/>
    </source>
</evidence>